<dbReference type="GO" id="GO:0016747">
    <property type="term" value="F:acyltransferase activity, transferring groups other than amino-acyl groups"/>
    <property type="evidence" value="ECO:0007669"/>
    <property type="project" value="InterPro"/>
</dbReference>
<dbReference type="InterPro" id="IPR000182">
    <property type="entry name" value="GNAT_dom"/>
</dbReference>
<dbReference type="OrthoDB" id="9805924at2"/>
<dbReference type="Proteomes" id="UP000232062">
    <property type="component" value="Unassembled WGS sequence"/>
</dbReference>
<comment type="caution">
    <text evidence="4">The sequence shown here is derived from an EMBL/GenBank/DDBJ whole genome shotgun (WGS) entry which is preliminary data.</text>
</comment>
<dbReference type="Pfam" id="PF00583">
    <property type="entry name" value="Acetyltransf_1"/>
    <property type="match status" value="1"/>
</dbReference>
<proteinExistence type="predicted"/>
<dbReference type="PANTHER" id="PTHR43877:SF2">
    <property type="entry name" value="AMINOALKYLPHOSPHONATE N-ACETYLTRANSFERASE-RELATED"/>
    <property type="match status" value="1"/>
</dbReference>
<dbReference type="PANTHER" id="PTHR43877">
    <property type="entry name" value="AMINOALKYLPHOSPHONATE N-ACETYLTRANSFERASE-RELATED-RELATED"/>
    <property type="match status" value="1"/>
</dbReference>
<dbReference type="InterPro" id="IPR016181">
    <property type="entry name" value="Acyl_CoA_acyltransferase"/>
</dbReference>
<evidence type="ECO:0000256" key="1">
    <source>
        <dbReference type="ARBA" id="ARBA00022679"/>
    </source>
</evidence>
<dbReference type="Gene3D" id="3.40.630.30">
    <property type="match status" value="1"/>
</dbReference>
<protein>
    <submittedName>
        <fullName evidence="4">GNAT family N-acetyltransferase</fullName>
    </submittedName>
</protein>
<dbReference type="AlphaFoldDB" id="A0A2M9W541"/>
<dbReference type="PROSITE" id="PS51186">
    <property type="entry name" value="GNAT"/>
    <property type="match status" value="1"/>
</dbReference>
<dbReference type="STRING" id="1076549.HA45_07920"/>
<accession>A0A2M9W541</accession>
<dbReference type="RefSeq" id="WP_100704474.1">
    <property type="nucleotide sequence ID" value="NZ_MLFP01000004.1"/>
</dbReference>
<gene>
    <name evidence="4" type="ORF">PRCB_26170</name>
</gene>
<dbReference type="CDD" id="cd04301">
    <property type="entry name" value="NAT_SF"/>
    <property type="match status" value="1"/>
</dbReference>
<keyword evidence="2" id="KW-0012">Acyltransferase</keyword>
<organism evidence="4 5">
    <name type="scientific">Pantoea rodasii</name>
    <dbReference type="NCBI Taxonomy" id="1076549"/>
    <lineage>
        <taxon>Bacteria</taxon>
        <taxon>Pseudomonadati</taxon>
        <taxon>Pseudomonadota</taxon>
        <taxon>Gammaproteobacteria</taxon>
        <taxon>Enterobacterales</taxon>
        <taxon>Erwiniaceae</taxon>
        <taxon>Pantoea</taxon>
    </lineage>
</organism>
<name>A0A2M9W541_9GAMM</name>
<sequence length="146" mass="16386">MKIVHYQTPTELARCYALMRELRFKLTDEAAFVAQVLRQQAQGYQLAGFEQNGKPVALAGYRLLESFIHGRFCYIDDLVTCASTRSQGLGAALLHGLAEQAREQGCGRIVLDTALSNQRAQQFYQRAGYHALGLHFYRDLAEGETL</sequence>
<feature type="domain" description="N-acetyltransferase" evidence="3">
    <location>
        <begin position="1"/>
        <end position="146"/>
    </location>
</feature>
<dbReference type="EMBL" id="PIQI01000031">
    <property type="protein sequence ID" value="PJZ02638.1"/>
    <property type="molecule type" value="Genomic_DNA"/>
</dbReference>
<evidence type="ECO:0000313" key="5">
    <source>
        <dbReference type="Proteomes" id="UP000232062"/>
    </source>
</evidence>
<evidence type="ECO:0000313" key="4">
    <source>
        <dbReference type="EMBL" id="PJZ02638.1"/>
    </source>
</evidence>
<dbReference type="SUPFAM" id="SSF55729">
    <property type="entry name" value="Acyl-CoA N-acyltransferases (Nat)"/>
    <property type="match status" value="1"/>
</dbReference>
<reference evidence="4 5" key="1">
    <citation type="submission" date="2017-11" db="EMBL/GenBank/DDBJ databases">
        <title>The genome sequence of Pantoea rodasii DSM 26611.</title>
        <authorList>
            <person name="Gao J."/>
            <person name="Mao X."/>
            <person name="Sun J."/>
        </authorList>
    </citation>
    <scope>NUCLEOTIDE SEQUENCE [LARGE SCALE GENOMIC DNA]</scope>
    <source>
        <strain evidence="4 5">DSM 26611</strain>
    </source>
</reference>
<evidence type="ECO:0000259" key="3">
    <source>
        <dbReference type="PROSITE" id="PS51186"/>
    </source>
</evidence>
<keyword evidence="5" id="KW-1185">Reference proteome</keyword>
<evidence type="ECO:0000256" key="2">
    <source>
        <dbReference type="ARBA" id="ARBA00023315"/>
    </source>
</evidence>
<keyword evidence="1 4" id="KW-0808">Transferase</keyword>
<dbReference type="InterPro" id="IPR050832">
    <property type="entry name" value="Bact_Acetyltransf"/>
</dbReference>